<dbReference type="Gene3D" id="1.10.1660.10">
    <property type="match status" value="1"/>
</dbReference>
<keyword evidence="4" id="KW-0804">Transcription</keyword>
<dbReference type="GO" id="GO:0003677">
    <property type="term" value="F:DNA binding"/>
    <property type="evidence" value="ECO:0007669"/>
    <property type="project" value="UniProtKB-KW"/>
</dbReference>
<dbReference type="InterPro" id="IPR000551">
    <property type="entry name" value="MerR-type_HTH_dom"/>
</dbReference>
<evidence type="ECO:0000256" key="3">
    <source>
        <dbReference type="ARBA" id="ARBA00023125"/>
    </source>
</evidence>
<sequence>MLIGELSERTGATVRMLRYYEQHGLLTPQRTESRYRVYDEADVERVRSVRCLIASGLNVRLARLVLAHAFGEEVELPDDEAGCVPLLEMLQDELGTVEQRIEALERSRAHLSRLVADVEVILDARRSEHLAGKCAEVPAGRGASGRAGGHLADKTAARLAGRATAV</sequence>
<feature type="domain" description="HTH merR-type" evidence="6">
    <location>
        <begin position="1"/>
        <end position="68"/>
    </location>
</feature>
<evidence type="ECO:0000313" key="8">
    <source>
        <dbReference type="Proteomes" id="UP000547510"/>
    </source>
</evidence>
<dbReference type="InterPro" id="IPR009061">
    <property type="entry name" value="DNA-bd_dom_put_sf"/>
</dbReference>
<keyword evidence="8" id="KW-1185">Reference proteome</keyword>
<organism evidence="7 8">
    <name type="scientific">Saccharothrix tamanrassetensis</name>
    <dbReference type="NCBI Taxonomy" id="1051531"/>
    <lineage>
        <taxon>Bacteria</taxon>
        <taxon>Bacillati</taxon>
        <taxon>Actinomycetota</taxon>
        <taxon>Actinomycetes</taxon>
        <taxon>Pseudonocardiales</taxon>
        <taxon>Pseudonocardiaceae</taxon>
        <taxon>Saccharothrix</taxon>
    </lineage>
</organism>
<dbReference type="Proteomes" id="UP000547510">
    <property type="component" value="Unassembled WGS sequence"/>
</dbReference>
<dbReference type="RefSeq" id="WP_184697286.1">
    <property type="nucleotide sequence ID" value="NZ_JACHJN010000013.1"/>
</dbReference>
<dbReference type="EMBL" id="JACHJN010000013">
    <property type="protein sequence ID" value="MBB5959876.1"/>
    <property type="molecule type" value="Genomic_DNA"/>
</dbReference>
<name>A0A841CWY9_9PSEU</name>
<dbReference type="GO" id="GO:0003700">
    <property type="term" value="F:DNA-binding transcription factor activity"/>
    <property type="evidence" value="ECO:0007669"/>
    <property type="project" value="InterPro"/>
</dbReference>
<accession>A0A841CWY9</accession>
<dbReference type="PRINTS" id="PR00040">
    <property type="entry name" value="HTHMERR"/>
</dbReference>
<dbReference type="AlphaFoldDB" id="A0A841CWY9"/>
<evidence type="ECO:0000313" key="7">
    <source>
        <dbReference type="EMBL" id="MBB5959876.1"/>
    </source>
</evidence>
<evidence type="ECO:0000259" key="6">
    <source>
        <dbReference type="PROSITE" id="PS50937"/>
    </source>
</evidence>
<evidence type="ECO:0000256" key="2">
    <source>
        <dbReference type="ARBA" id="ARBA00023015"/>
    </source>
</evidence>
<evidence type="ECO:0000256" key="1">
    <source>
        <dbReference type="ARBA" id="ARBA00022491"/>
    </source>
</evidence>
<gene>
    <name evidence="7" type="ORF">FHS29_006498</name>
</gene>
<dbReference type="SUPFAM" id="SSF46955">
    <property type="entry name" value="Putative DNA-binding domain"/>
    <property type="match status" value="1"/>
</dbReference>
<evidence type="ECO:0000256" key="4">
    <source>
        <dbReference type="ARBA" id="ARBA00023163"/>
    </source>
</evidence>
<dbReference type="InterPro" id="IPR047057">
    <property type="entry name" value="MerR_fam"/>
</dbReference>
<dbReference type="PANTHER" id="PTHR30204">
    <property type="entry name" value="REDOX-CYCLING DRUG-SENSING TRANSCRIPTIONAL ACTIVATOR SOXR"/>
    <property type="match status" value="1"/>
</dbReference>
<reference evidence="7 8" key="1">
    <citation type="submission" date="2020-08" db="EMBL/GenBank/DDBJ databases">
        <title>Genomic Encyclopedia of Type Strains, Phase III (KMG-III): the genomes of soil and plant-associated and newly described type strains.</title>
        <authorList>
            <person name="Whitman W."/>
        </authorList>
    </citation>
    <scope>NUCLEOTIDE SEQUENCE [LARGE SCALE GENOMIC DNA]</scope>
    <source>
        <strain evidence="7 8">CECT 8640</strain>
    </source>
</reference>
<comment type="caution">
    <text evidence="7">The sequence shown here is derived from an EMBL/GenBank/DDBJ whole genome shotgun (WGS) entry which is preliminary data.</text>
</comment>
<keyword evidence="1" id="KW-0678">Repressor</keyword>
<evidence type="ECO:0000256" key="5">
    <source>
        <dbReference type="SAM" id="Coils"/>
    </source>
</evidence>
<keyword evidence="5" id="KW-0175">Coiled coil</keyword>
<dbReference type="PANTHER" id="PTHR30204:SF69">
    <property type="entry name" value="MERR-FAMILY TRANSCRIPTIONAL REGULATOR"/>
    <property type="match status" value="1"/>
</dbReference>
<dbReference type="PROSITE" id="PS50937">
    <property type="entry name" value="HTH_MERR_2"/>
    <property type="match status" value="1"/>
</dbReference>
<keyword evidence="2" id="KW-0805">Transcription regulation</keyword>
<dbReference type="Pfam" id="PF13411">
    <property type="entry name" value="MerR_1"/>
    <property type="match status" value="1"/>
</dbReference>
<proteinExistence type="predicted"/>
<dbReference type="SMART" id="SM00422">
    <property type="entry name" value="HTH_MERR"/>
    <property type="match status" value="1"/>
</dbReference>
<protein>
    <submittedName>
        <fullName evidence="7">DNA-binding transcriptional MerR regulator</fullName>
    </submittedName>
</protein>
<feature type="coiled-coil region" evidence="5">
    <location>
        <begin position="87"/>
        <end position="114"/>
    </location>
</feature>
<keyword evidence="3 7" id="KW-0238">DNA-binding</keyword>